<dbReference type="EMBL" id="JAAZQD010000002">
    <property type="protein sequence ID" value="NKZ38276.1"/>
    <property type="molecule type" value="Genomic_DNA"/>
</dbReference>
<dbReference type="GO" id="GO:0016740">
    <property type="term" value="F:transferase activity"/>
    <property type="evidence" value="ECO:0007669"/>
    <property type="project" value="UniProtKB-KW"/>
</dbReference>
<gene>
    <name evidence="2" type="ORF">HF690_04810</name>
</gene>
<dbReference type="InterPro" id="IPR050486">
    <property type="entry name" value="Mannose-1P_guanyltransferase"/>
</dbReference>
<dbReference type="Proteomes" id="UP000541636">
    <property type="component" value="Unassembled WGS sequence"/>
</dbReference>
<dbReference type="RefSeq" id="WP_168608649.1">
    <property type="nucleotide sequence ID" value="NZ_JAAZQD010000002.1"/>
</dbReference>
<protein>
    <submittedName>
        <fullName evidence="2">NTP transferase domain-containing protein</fullName>
    </submittedName>
</protein>
<dbReference type="CDD" id="cd06915">
    <property type="entry name" value="NTP_transferase_WcbM_like"/>
    <property type="match status" value="1"/>
</dbReference>
<sequence>MTGTDEALVLAGGLGTRLRSVVQDVPKPLAPIDGRPFVAWLLDALVAQGMRRIVLATGYLGDVVERELGTTWAGAALAYSRETEPLGTGGAIALAVNLIEGDSFFVLNGDTWLGIDYRAFDAQSEDDRAPLAMALAHVDDTARYGAVRVQDAHVAGFVEKGQSGPGYINAGVYRLTRRMLDAFPGEKRFSFEKDVLEPAVVRGDVGAYTRTEGFIDIGVPEDYARAASVLPISGGAP</sequence>
<evidence type="ECO:0000313" key="2">
    <source>
        <dbReference type="EMBL" id="NKZ38276.1"/>
    </source>
</evidence>
<dbReference type="Pfam" id="PF00483">
    <property type="entry name" value="NTP_transferase"/>
    <property type="match status" value="1"/>
</dbReference>
<dbReference type="InterPro" id="IPR005835">
    <property type="entry name" value="NTP_transferase_dom"/>
</dbReference>
<proteinExistence type="predicted"/>
<comment type="caution">
    <text evidence="2">The sequence shown here is derived from an EMBL/GenBank/DDBJ whole genome shotgun (WGS) entry which is preliminary data.</text>
</comment>
<keyword evidence="3" id="KW-1185">Reference proteome</keyword>
<evidence type="ECO:0000259" key="1">
    <source>
        <dbReference type="Pfam" id="PF00483"/>
    </source>
</evidence>
<reference evidence="2 3" key="1">
    <citation type="journal article" date="2017" name="Int. J. Syst. Evol. Microbiol.">
        <title>Oleiagrimonas citrea sp. nov., a marine bacterium isolated from tidal flat sediment and emended description of the genus Oleiagrimonas Fang et al. 2015 and Oleiagrimonas soli.</title>
        <authorList>
            <person name="Yang S.H."/>
            <person name="Seo H.S."/>
            <person name="Seong C.N."/>
            <person name="Kwon K.K."/>
        </authorList>
    </citation>
    <scope>NUCLEOTIDE SEQUENCE [LARGE SCALE GENOMIC DNA]</scope>
    <source>
        <strain evidence="2 3">MEBiC09124</strain>
    </source>
</reference>
<feature type="domain" description="Nucleotidyl transferase" evidence="1">
    <location>
        <begin position="7"/>
        <end position="228"/>
    </location>
</feature>
<name>A0A846ZJX4_9GAMM</name>
<dbReference type="SUPFAM" id="SSF53448">
    <property type="entry name" value="Nucleotide-diphospho-sugar transferases"/>
    <property type="match status" value="1"/>
</dbReference>
<dbReference type="PANTHER" id="PTHR22572">
    <property type="entry name" value="SUGAR-1-PHOSPHATE GUANYL TRANSFERASE"/>
    <property type="match status" value="1"/>
</dbReference>
<keyword evidence="2" id="KW-0808">Transferase</keyword>
<organism evidence="2 3">
    <name type="scientific">Oleiagrimonas citrea</name>
    <dbReference type="NCBI Taxonomy" id="1665687"/>
    <lineage>
        <taxon>Bacteria</taxon>
        <taxon>Pseudomonadati</taxon>
        <taxon>Pseudomonadota</taxon>
        <taxon>Gammaproteobacteria</taxon>
        <taxon>Lysobacterales</taxon>
        <taxon>Rhodanobacteraceae</taxon>
        <taxon>Oleiagrimonas</taxon>
    </lineage>
</organism>
<dbReference type="AlphaFoldDB" id="A0A846ZJX4"/>
<evidence type="ECO:0000313" key="3">
    <source>
        <dbReference type="Proteomes" id="UP000541636"/>
    </source>
</evidence>
<dbReference type="InterPro" id="IPR029044">
    <property type="entry name" value="Nucleotide-diphossugar_trans"/>
</dbReference>
<dbReference type="Gene3D" id="3.90.550.10">
    <property type="entry name" value="Spore Coat Polysaccharide Biosynthesis Protein SpsA, Chain A"/>
    <property type="match status" value="1"/>
</dbReference>
<accession>A0A846ZJX4</accession>